<evidence type="ECO:0000313" key="3">
    <source>
        <dbReference type="EnsemblMetazoa" id="BGLB037314-PA"/>
    </source>
</evidence>
<accession>A0A2C9M1F4</accession>
<reference evidence="6" key="2">
    <citation type="submission" date="2025-04" db="UniProtKB">
        <authorList>
            <consortium name="RefSeq"/>
        </authorList>
    </citation>
    <scope>IDENTIFICATION</scope>
</reference>
<feature type="coiled-coil region" evidence="1">
    <location>
        <begin position="219"/>
        <end position="309"/>
    </location>
</feature>
<dbReference type="EnsemblMetazoa" id="BGLB037314-RA">
    <property type="protein sequence ID" value="BGLB037314-PA"/>
    <property type="gene ID" value="BGLB037314"/>
</dbReference>
<organism evidence="3 4">
    <name type="scientific">Biomphalaria glabrata</name>
    <name type="common">Bloodfluke planorb</name>
    <name type="synonym">Freshwater snail</name>
    <dbReference type="NCBI Taxonomy" id="6526"/>
    <lineage>
        <taxon>Eukaryota</taxon>
        <taxon>Metazoa</taxon>
        <taxon>Spiralia</taxon>
        <taxon>Lophotrochozoa</taxon>
        <taxon>Mollusca</taxon>
        <taxon>Gastropoda</taxon>
        <taxon>Heterobranchia</taxon>
        <taxon>Euthyneura</taxon>
        <taxon>Panpulmonata</taxon>
        <taxon>Hygrophila</taxon>
        <taxon>Lymnaeoidea</taxon>
        <taxon>Planorbidae</taxon>
        <taxon>Biomphalaria</taxon>
    </lineage>
</organism>
<evidence type="ECO:0000256" key="1">
    <source>
        <dbReference type="SAM" id="Coils"/>
    </source>
</evidence>
<dbReference type="Proteomes" id="UP001165740">
    <property type="component" value="Chromosome 7"/>
</dbReference>
<keyword evidence="5" id="KW-1185">Reference proteome</keyword>
<dbReference type="RefSeq" id="XP_055890491.1">
    <property type="nucleotide sequence ID" value="XM_056034516.1"/>
</dbReference>
<evidence type="ECO:0000313" key="4">
    <source>
        <dbReference type="Proteomes" id="UP000076420"/>
    </source>
</evidence>
<evidence type="ECO:0000313" key="6">
    <source>
        <dbReference type="RefSeq" id="XP_055890491.1"/>
    </source>
</evidence>
<dbReference type="AlphaFoldDB" id="A0A2C9M1F4"/>
<feature type="compositionally biased region" description="Polar residues" evidence="2">
    <location>
        <begin position="135"/>
        <end position="146"/>
    </location>
</feature>
<sequence>MPKKVKRCMPIKTEETKIFKFLKKHYSDFPQSESDGTPTNKLCLKGHVLLVYLQNQSSPAITVRQVSSLFGITVTKLHILELVRNLNKYKSNLSKNLPLINQLCSEIFRPLPTATASNPDSTINNATSVPQTLTAEVPSASSNSSIDGDDMAPRSLIPPTEESSACSYILRGNVKMTPREKTLKRRLSLLSQFRRDEKCKYRKTVADLKSKSNFQPKLIKTLKRTIRRQRVRITALKNEIKEFRVEARVKQCAKMKLLYLKERKKNQELLKQLKKSHSQKEVAERDELIHFLQNEKLLLEERLEELEEDKN</sequence>
<name>A0A2C9M1F4_BIOGL</name>
<gene>
    <name evidence="3" type="primary">106076412</name>
    <name evidence="6" type="synonym">LOC106076412</name>
</gene>
<dbReference type="Proteomes" id="UP000076420">
    <property type="component" value="Unassembled WGS sequence"/>
</dbReference>
<dbReference type="KEGG" id="bgt:106076412"/>
<dbReference type="VEuPathDB" id="VectorBase:BGLB037314"/>
<proteinExistence type="predicted"/>
<evidence type="ECO:0000256" key="2">
    <source>
        <dbReference type="SAM" id="MobiDB-lite"/>
    </source>
</evidence>
<feature type="region of interest" description="Disordered" evidence="2">
    <location>
        <begin position="135"/>
        <end position="159"/>
    </location>
</feature>
<reference evidence="3" key="1">
    <citation type="submission" date="2020-05" db="UniProtKB">
        <authorList>
            <consortium name="EnsemblMetazoa"/>
        </authorList>
    </citation>
    <scope>IDENTIFICATION</scope>
    <source>
        <strain evidence="3">BB02</strain>
    </source>
</reference>
<keyword evidence="1" id="KW-0175">Coiled coil</keyword>
<evidence type="ECO:0000313" key="5">
    <source>
        <dbReference type="Proteomes" id="UP001165740"/>
    </source>
</evidence>
<protein>
    <submittedName>
        <fullName evidence="6">Uncharacterized protein LOC106076412</fullName>
    </submittedName>
</protein>
<dbReference type="OMA" id="NICYSHT"/>
<dbReference type="VEuPathDB" id="VectorBase:BGLAX_026806"/>